<dbReference type="InterPro" id="IPR051011">
    <property type="entry name" value="Metal_resp_trans_reg"/>
</dbReference>
<dbReference type="Pfam" id="PF12840">
    <property type="entry name" value="HTH_20"/>
    <property type="match status" value="1"/>
</dbReference>
<evidence type="ECO:0000313" key="2">
    <source>
        <dbReference type="EMBL" id="MBB6635606.1"/>
    </source>
</evidence>
<evidence type="ECO:0000256" key="1">
    <source>
        <dbReference type="ARBA" id="ARBA00023125"/>
    </source>
</evidence>
<reference evidence="2 3" key="1">
    <citation type="submission" date="2020-08" db="EMBL/GenBank/DDBJ databases">
        <title>Cohnella phylogeny.</title>
        <authorList>
            <person name="Dunlap C."/>
        </authorList>
    </citation>
    <scope>NUCLEOTIDE SEQUENCE [LARGE SCALE GENOMIC DNA]</scope>
    <source>
        <strain evidence="2 3">DSM 25241</strain>
    </source>
</reference>
<dbReference type="CDD" id="cd00090">
    <property type="entry name" value="HTH_ARSR"/>
    <property type="match status" value="1"/>
</dbReference>
<sequence length="203" mass="22833">MSKTNSSPIADVYRLETPEQALALLNPMRAEILQLLAEPASAAELARQMSQTPQKLNYHLKSLEKVGLIRRSGTRQVKNLIEALYQAIARSYVIPDSFGWSEDLTQRMKDQGALRQLVNVSERIRTDALRLMEVSDSEEEVPSAVLETDLSLPDEKTREQFLRDYEEAVRSVVRKYRAQGAQEGGFKAILAVYPQLDQGGSKP</sequence>
<dbReference type="SUPFAM" id="SSF46785">
    <property type="entry name" value="Winged helix' DNA-binding domain"/>
    <property type="match status" value="1"/>
</dbReference>
<keyword evidence="3" id="KW-1185">Reference proteome</keyword>
<name>A0A841SYB7_9BACL</name>
<dbReference type="PANTHER" id="PTHR43132:SF2">
    <property type="entry name" value="ARSENICAL RESISTANCE OPERON REPRESSOR ARSR-RELATED"/>
    <property type="match status" value="1"/>
</dbReference>
<dbReference type="Gene3D" id="1.10.10.10">
    <property type="entry name" value="Winged helix-like DNA-binding domain superfamily/Winged helix DNA-binding domain"/>
    <property type="match status" value="1"/>
</dbReference>
<dbReference type="InterPro" id="IPR036388">
    <property type="entry name" value="WH-like_DNA-bd_sf"/>
</dbReference>
<keyword evidence="1" id="KW-0238">DNA-binding</keyword>
<organism evidence="2 3">
    <name type="scientific">Cohnella thailandensis</name>
    <dbReference type="NCBI Taxonomy" id="557557"/>
    <lineage>
        <taxon>Bacteria</taxon>
        <taxon>Bacillati</taxon>
        <taxon>Bacillota</taxon>
        <taxon>Bacilli</taxon>
        <taxon>Bacillales</taxon>
        <taxon>Paenibacillaceae</taxon>
        <taxon>Cohnella</taxon>
    </lineage>
</organism>
<evidence type="ECO:0000313" key="3">
    <source>
        <dbReference type="Proteomes" id="UP000535838"/>
    </source>
</evidence>
<protein>
    <submittedName>
        <fullName evidence="2">Helix-turn-helix transcriptional regulator</fullName>
    </submittedName>
</protein>
<dbReference type="PANTHER" id="PTHR43132">
    <property type="entry name" value="ARSENICAL RESISTANCE OPERON REPRESSOR ARSR-RELATED"/>
    <property type="match status" value="1"/>
</dbReference>
<proteinExistence type="predicted"/>
<dbReference type="InterPro" id="IPR036390">
    <property type="entry name" value="WH_DNA-bd_sf"/>
</dbReference>
<gene>
    <name evidence="2" type="ORF">H7B67_15910</name>
</gene>
<accession>A0A841SYB7</accession>
<comment type="caution">
    <text evidence="2">The sequence shown here is derived from an EMBL/GenBank/DDBJ whole genome shotgun (WGS) entry which is preliminary data.</text>
</comment>
<dbReference type="GO" id="GO:0003677">
    <property type="term" value="F:DNA binding"/>
    <property type="evidence" value="ECO:0007669"/>
    <property type="project" value="UniProtKB-KW"/>
</dbReference>
<dbReference type="AlphaFoldDB" id="A0A841SYB7"/>
<dbReference type="InterPro" id="IPR011991">
    <property type="entry name" value="ArsR-like_HTH"/>
</dbReference>
<dbReference type="RefSeq" id="WP_185120819.1">
    <property type="nucleotide sequence ID" value="NZ_JACJVQ010000013.1"/>
</dbReference>
<dbReference type="EMBL" id="JACJVQ010000013">
    <property type="protein sequence ID" value="MBB6635606.1"/>
    <property type="molecule type" value="Genomic_DNA"/>
</dbReference>
<dbReference type="Proteomes" id="UP000535838">
    <property type="component" value="Unassembled WGS sequence"/>
</dbReference>